<dbReference type="AlphaFoldDB" id="A0A2T0PUK6"/>
<gene>
    <name evidence="2" type="ORF">CLV72_110250</name>
</gene>
<sequence>MDHPTTADRLGPPIDARPLFAVAHAALMDLLRELPEPDWRRPTACPGWSVRDLAAHVLGDHLNRLSRGRDGHTGVLAPRPGETLPAFLDRINDDWVRTARAFSTRVLLDLLDLAGAQIAAYWSGMDDAEMAALGEPVTWAGDAPAPVWLDAARDHTEYWTHEQQIREAVGRPGRFAPEVFGPVLDTFMRALPHTLSGAGGTCGSEVTVTVTGPAGGRWTCRHDGAAWTLRRDGAEHPDAAVEFDPDTAWRLCTRGITPELAAERARTTGDPALTGAVLRMVSIIY</sequence>
<dbReference type="Gene3D" id="1.20.120.450">
    <property type="entry name" value="dinb family like domain"/>
    <property type="match status" value="1"/>
</dbReference>
<evidence type="ECO:0000313" key="2">
    <source>
        <dbReference type="EMBL" id="PRX92488.1"/>
    </source>
</evidence>
<dbReference type="EMBL" id="PVZC01000010">
    <property type="protein sequence ID" value="PRX92488.1"/>
    <property type="molecule type" value="Genomic_DNA"/>
</dbReference>
<accession>A0A2T0PUK6</accession>
<dbReference type="GO" id="GO:0046872">
    <property type="term" value="F:metal ion binding"/>
    <property type="evidence" value="ECO:0007669"/>
    <property type="project" value="InterPro"/>
</dbReference>
<dbReference type="Proteomes" id="UP000237846">
    <property type="component" value="Unassembled WGS sequence"/>
</dbReference>
<evidence type="ECO:0000313" key="3">
    <source>
        <dbReference type="Proteomes" id="UP000237846"/>
    </source>
</evidence>
<comment type="caution">
    <text evidence="2">The sequence shown here is derived from an EMBL/GenBank/DDBJ whole genome shotgun (WGS) entry which is preliminary data.</text>
</comment>
<dbReference type="SUPFAM" id="SSF109854">
    <property type="entry name" value="DinB/YfiT-like putative metalloenzymes"/>
    <property type="match status" value="1"/>
</dbReference>
<dbReference type="InterPro" id="IPR034660">
    <property type="entry name" value="DinB/YfiT-like"/>
</dbReference>
<evidence type="ECO:0000259" key="1">
    <source>
        <dbReference type="Pfam" id="PF11716"/>
    </source>
</evidence>
<proteinExistence type="predicted"/>
<reference evidence="2 3" key="1">
    <citation type="submission" date="2018-03" db="EMBL/GenBank/DDBJ databases">
        <title>Genomic Encyclopedia of Archaeal and Bacterial Type Strains, Phase II (KMG-II): from individual species to whole genera.</title>
        <authorList>
            <person name="Goeker M."/>
        </authorList>
    </citation>
    <scope>NUCLEOTIDE SEQUENCE [LARGE SCALE GENOMIC DNA]</scope>
    <source>
        <strain evidence="2 3">DSM 45601</strain>
    </source>
</reference>
<keyword evidence="3" id="KW-1185">Reference proteome</keyword>
<dbReference type="Pfam" id="PF11716">
    <property type="entry name" value="MDMPI_N"/>
    <property type="match status" value="1"/>
</dbReference>
<dbReference type="InterPro" id="IPR017517">
    <property type="entry name" value="Maleyloyr_isom"/>
</dbReference>
<dbReference type="NCBIfam" id="TIGR03083">
    <property type="entry name" value="maleylpyruvate isomerase family mycothiol-dependent enzyme"/>
    <property type="match status" value="1"/>
</dbReference>
<protein>
    <submittedName>
        <fullName evidence="2">Uncharacterized protein (TIGR03083 family)</fullName>
    </submittedName>
</protein>
<name>A0A2T0PUK6_9ACTN</name>
<feature type="domain" description="Mycothiol-dependent maleylpyruvate isomerase metal-binding" evidence="1">
    <location>
        <begin position="22"/>
        <end position="165"/>
    </location>
</feature>
<dbReference type="OrthoDB" id="154293at2"/>
<dbReference type="InterPro" id="IPR024344">
    <property type="entry name" value="MDMPI_metal-binding"/>
</dbReference>
<dbReference type="RefSeq" id="WP_106252792.1">
    <property type="nucleotide sequence ID" value="NZ_PVZC01000010.1"/>
</dbReference>
<organism evidence="2 3">
    <name type="scientific">Allonocardiopsis opalescens</name>
    <dbReference type="NCBI Taxonomy" id="1144618"/>
    <lineage>
        <taxon>Bacteria</taxon>
        <taxon>Bacillati</taxon>
        <taxon>Actinomycetota</taxon>
        <taxon>Actinomycetes</taxon>
        <taxon>Streptosporangiales</taxon>
        <taxon>Allonocardiopsis</taxon>
    </lineage>
</organism>